<keyword evidence="1" id="KW-1133">Transmembrane helix</keyword>
<keyword evidence="3" id="KW-1185">Reference proteome</keyword>
<accession>A0A261F2L5</accession>
<evidence type="ECO:0000313" key="3">
    <source>
        <dbReference type="Proteomes" id="UP000216725"/>
    </source>
</evidence>
<dbReference type="EMBL" id="MWWR01000002">
    <property type="protein sequence ID" value="OZG53338.1"/>
    <property type="molecule type" value="Genomic_DNA"/>
</dbReference>
<name>A0A261F2L5_9BIFI</name>
<dbReference type="RefSeq" id="WP_143516281.1">
    <property type="nucleotide sequence ID" value="NZ_MWWR01000002.1"/>
</dbReference>
<dbReference type="AlphaFoldDB" id="A0A261F2L5"/>
<proteinExistence type="predicted"/>
<evidence type="ECO:0000256" key="1">
    <source>
        <dbReference type="SAM" id="Phobius"/>
    </source>
</evidence>
<sequence>MPRGARPNWRSLTPSLRRYRLLGALCMVTLLFAAFMAMGPNNDVAFFSDDSNTTLFFRMWDFFDILKL</sequence>
<gene>
    <name evidence="2" type="ORF">PSRA_0145</name>
</gene>
<evidence type="ECO:0000313" key="2">
    <source>
        <dbReference type="EMBL" id="OZG53338.1"/>
    </source>
</evidence>
<keyword evidence="1" id="KW-0812">Transmembrane</keyword>
<organism evidence="2 3">
    <name type="scientific">Pseudoscardovia radai</name>
    <dbReference type="NCBI Taxonomy" id="987066"/>
    <lineage>
        <taxon>Bacteria</taxon>
        <taxon>Bacillati</taxon>
        <taxon>Actinomycetota</taxon>
        <taxon>Actinomycetes</taxon>
        <taxon>Bifidobacteriales</taxon>
        <taxon>Bifidobacteriaceae</taxon>
        <taxon>Pseudoscardovia</taxon>
    </lineage>
</organism>
<feature type="transmembrane region" description="Helical" evidence="1">
    <location>
        <begin position="21"/>
        <end position="39"/>
    </location>
</feature>
<keyword evidence="1" id="KW-0472">Membrane</keyword>
<reference evidence="2 3" key="1">
    <citation type="journal article" date="2017" name="BMC Genomics">
        <title>Comparative genomic and phylogenomic analyses of the Bifidobacteriaceae family.</title>
        <authorList>
            <person name="Lugli G.A."/>
            <person name="Milani C."/>
            <person name="Turroni F."/>
            <person name="Duranti S."/>
            <person name="Mancabelli L."/>
            <person name="Mangifesta M."/>
            <person name="Ferrario C."/>
            <person name="Modesto M."/>
            <person name="Mattarelli P."/>
            <person name="Jiri K."/>
            <person name="van Sinderen D."/>
            <person name="Ventura M."/>
        </authorList>
    </citation>
    <scope>NUCLEOTIDE SEQUENCE [LARGE SCALE GENOMIC DNA]</scope>
    <source>
        <strain evidence="2 3">DSM 24742</strain>
    </source>
</reference>
<comment type="caution">
    <text evidence="2">The sequence shown here is derived from an EMBL/GenBank/DDBJ whole genome shotgun (WGS) entry which is preliminary data.</text>
</comment>
<protein>
    <submittedName>
        <fullName evidence="2">Uncharacterized protein</fullName>
    </submittedName>
</protein>
<dbReference type="Proteomes" id="UP000216725">
    <property type="component" value="Unassembled WGS sequence"/>
</dbReference>